<dbReference type="Proteomes" id="UP000824134">
    <property type="component" value="Unassembled WGS sequence"/>
</dbReference>
<comment type="caution">
    <text evidence="3">The sequence shown here is derived from an EMBL/GenBank/DDBJ whole genome shotgun (WGS) entry which is preliminary data.</text>
</comment>
<organism evidence="3 4">
    <name type="scientific">Candidatus Rothia avicola</name>
    <dbReference type="NCBI Taxonomy" id="2840478"/>
    <lineage>
        <taxon>Bacteria</taxon>
        <taxon>Bacillati</taxon>
        <taxon>Actinomycetota</taxon>
        <taxon>Actinomycetes</taxon>
        <taxon>Micrococcales</taxon>
        <taxon>Micrococcaceae</taxon>
        <taxon>Rothia</taxon>
    </lineage>
</organism>
<protein>
    <submittedName>
        <fullName evidence="3">Uncharacterized protein</fullName>
    </submittedName>
</protein>
<gene>
    <name evidence="3" type="ORF">H9821_04720</name>
</gene>
<name>A0A9D2CR75_9MICC</name>
<evidence type="ECO:0000313" key="3">
    <source>
        <dbReference type="EMBL" id="HIY94953.1"/>
    </source>
</evidence>
<keyword evidence="1" id="KW-0175">Coiled coil</keyword>
<accession>A0A9D2CR75</accession>
<feature type="region of interest" description="Disordered" evidence="2">
    <location>
        <begin position="261"/>
        <end position="290"/>
    </location>
</feature>
<sequence length="350" mass="38581">MAKVSQKLMQTIMGADSLHSRMLAMLMEALGAIWGSFDGWYDDDAVERAATLAAEAETRALKQIYEIAAASARELMGQVDAPASAEAPEVFEYPRPVDPVQVWQRPAEQYRYALSEGKSEVEALDAAFQRASHIGKDNAQLTKRNASIAQFRRSEKVIGYRRIIHPELSKSGVCGLCIVAADRIYGMEDLLPIHGGCNCSVAPVTKSNDPGLSLNREDLDALYEAAQGNDYKNLKNIRVTTYAHGELGPVLARVGDTYLTPEEAQKRRRKKKPPYVVPGSRTKELTPAEAQKRLSRAQSQKEAYAKKLQELKAEGINPDDPRAIGFAFGLRRAEKDITKYTKLAAAKEAA</sequence>
<reference evidence="3" key="2">
    <citation type="submission" date="2021-04" db="EMBL/GenBank/DDBJ databases">
        <authorList>
            <person name="Gilroy R."/>
        </authorList>
    </citation>
    <scope>NUCLEOTIDE SEQUENCE</scope>
    <source>
        <strain evidence="3">ChiHjej12B11-9195</strain>
    </source>
</reference>
<feature type="compositionally biased region" description="Basic and acidic residues" evidence="2">
    <location>
        <begin position="281"/>
        <end position="290"/>
    </location>
</feature>
<evidence type="ECO:0000256" key="2">
    <source>
        <dbReference type="SAM" id="MobiDB-lite"/>
    </source>
</evidence>
<dbReference type="AlphaFoldDB" id="A0A9D2CR75"/>
<evidence type="ECO:0000256" key="1">
    <source>
        <dbReference type="SAM" id="Coils"/>
    </source>
</evidence>
<feature type="coiled-coil region" evidence="1">
    <location>
        <begin position="294"/>
        <end position="350"/>
    </location>
</feature>
<dbReference type="EMBL" id="DXCN01000039">
    <property type="protein sequence ID" value="HIY94953.1"/>
    <property type="molecule type" value="Genomic_DNA"/>
</dbReference>
<proteinExistence type="predicted"/>
<reference evidence="3" key="1">
    <citation type="journal article" date="2021" name="PeerJ">
        <title>Extensive microbial diversity within the chicken gut microbiome revealed by metagenomics and culture.</title>
        <authorList>
            <person name="Gilroy R."/>
            <person name="Ravi A."/>
            <person name="Getino M."/>
            <person name="Pursley I."/>
            <person name="Horton D.L."/>
            <person name="Alikhan N.F."/>
            <person name="Baker D."/>
            <person name="Gharbi K."/>
            <person name="Hall N."/>
            <person name="Watson M."/>
            <person name="Adriaenssens E.M."/>
            <person name="Foster-Nyarko E."/>
            <person name="Jarju S."/>
            <person name="Secka A."/>
            <person name="Antonio M."/>
            <person name="Oren A."/>
            <person name="Chaudhuri R.R."/>
            <person name="La Ragione R."/>
            <person name="Hildebrand F."/>
            <person name="Pallen M.J."/>
        </authorList>
    </citation>
    <scope>NUCLEOTIDE SEQUENCE</scope>
    <source>
        <strain evidence="3">ChiHjej12B11-9195</strain>
    </source>
</reference>
<evidence type="ECO:0000313" key="4">
    <source>
        <dbReference type="Proteomes" id="UP000824134"/>
    </source>
</evidence>